<sequence>MLLEMAIRRTKTSISDHVRQARFLLGKTNGVHRHGAPRSFGRFGPDSTGSPIDVGRGSVSVSRMQTTAADTTVIGGGVVGLSVAFGLLRAGHKVTVLDGADTDHRASLGNFGLTWLQCKGARFAPYAKWTWDAVRAWPAFSQELENLSGMDLALDMCGGYEFFTNQEELEHYVDDLAAQAKTLGPDFSYDVLRGNALRQALPGIGKAVVGATFTAHDGHVNPLRLLSALRRAVLNMNGTVLGNWHVTDITKTGDATILTNADGQTHQTGRLVLCAGLGAKNLGPKLGFHAAIRPQRGELLITERLHSKLPFLSSTLRQVDEGGIQIGGTKAEAGLDDRETLEKMQDLARHAVDVWPALADVNIIRSWGALRVMTSDGYPIYAQAPDGSETYLVTCHSGVTLAPMHASKLVDWLDKNDLAPDLEAFSDARFKV</sequence>
<proteinExistence type="predicted"/>
<dbReference type="InterPro" id="IPR006076">
    <property type="entry name" value="FAD-dep_OxRdtase"/>
</dbReference>
<evidence type="ECO:0000313" key="3">
    <source>
        <dbReference type="EMBL" id="CUJ85008.1"/>
    </source>
</evidence>
<dbReference type="SUPFAM" id="SSF51905">
    <property type="entry name" value="FAD/NAD(P)-binding domain"/>
    <property type="match status" value="1"/>
</dbReference>
<protein>
    <submittedName>
        <fullName evidence="3">Hydrogen cyanide synthase subunit HcnC</fullName>
        <ecNumber evidence="3">1.4.99.5</ecNumber>
    </submittedName>
</protein>
<keyword evidence="1 3" id="KW-0560">Oxidoreductase</keyword>
<dbReference type="STRING" id="1715693.PH7735_00438"/>
<name>A0A0N7M889_9RHOB</name>
<evidence type="ECO:0000259" key="2">
    <source>
        <dbReference type="Pfam" id="PF01266"/>
    </source>
</evidence>
<dbReference type="SUPFAM" id="SSF54373">
    <property type="entry name" value="FAD-linked reductases, C-terminal domain"/>
    <property type="match status" value="1"/>
</dbReference>
<dbReference type="EMBL" id="CYTW01000001">
    <property type="protein sequence ID" value="CUJ85008.1"/>
    <property type="molecule type" value="Genomic_DNA"/>
</dbReference>
<reference evidence="4" key="1">
    <citation type="submission" date="2015-09" db="EMBL/GenBank/DDBJ databases">
        <authorList>
            <person name="Rodrigo-Torres Lidia"/>
            <person name="Arahal R.David."/>
        </authorList>
    </citation>
    <scope>NUCLEOTIDE SEQUENCE [LARGE SCALE GENOMIC DNA]</scope>
    <source>
        <strain evidence="4">CECT 7735</strain>
    </source>
</reference>
<dbReference type="Pfam" id="PF01266">
    <property type="entry name" value="DAO"/>
    <property type="match status" value="1"/>
</dbReference>
<keyword evidence="4" id="KW-1185">Reference proteome</keyword>
<dbReference type="Proteomes" id="UP000051870">
    <property type="component" value="Unassembled WGS sequence"/>
</dbReference>
<dbReference type="PANTHER" id="PTHR13847:SF289">
    <property type="entry name" value="GLYCINE OXIDASE"/>
    <property type="match status" value="1"/>
</dbReference>
<dbReference type="AlphaFoldDB" id="A0A0N7M889"/>
<feature type="domain" description="FAD dependent oxidoreductase" evidence="2">
    <location>
        <begin position="70"/>
        <end position="412"/>
    </location>
</feature>
<dbReference type="Gene3D" id="3.50.50.60">
    <property type="entry name" value="FAD/NAD(P)-binding domain"/>
    <property type="match status" value="1"/>
</dbReference>
<dbReference type="EC" id="1.4.99.5" evidence="3"/>
<accession>A0A0N7M889</accession>
<dbReference type="PANTHER" id="PTHR13847">
    <property type="entry name" value="SARCOSINE DEHYDROGENASE-RELATED"/>
    <property type="match status" value="1"/>
</dbReference>
<dbReference type="Gene3D" id="3.30.9.10">
    <property type="entry name" value="D-Amino Acid Oxidase, subunit A, domain 2"/>
    <property type="match status" value="1"/>
</dbReference>
<evidence type="ECO:0000313" key="4">
    <source>
        <dbReference type="Proteomes" id="UP000051870"/>
    </source>
</evidence>
<evidence type="ECO:0000256" key="1">
    <source>
        <dbReference type="ARBA" id="ARBA00023002"/>
    </source>
</evidence>
<gene>
    <name evidence="3" type="primary">hcnC_1</name>
    <name evidence="3" type="ORF">PH7735_00438</name>
</gene>
<organism evidence="3 4">
    <name type="scientific">Shimia thalassica</name>
    <dbReference type="NCBI Taxonomy" id="1715693"/>
    <lineage>
        <taxon>Bacteria</taxon>
        <taxon>Pseudomonadati</taxon>
        <taxon>Pseudomonadota</taxon>
        <taxon>Alphaproteobacteria</taxon>
        <taxon>Rhodobacterales</taxon>
        <taxon>Roseobacteraceae</taxon>
    </lineage>
</organism>
<dbReference type="InterPro" id="IPR036188">
    <property type="entry name" value="FAD/NAD-bd_sf"/>
</dbReference>
<dbReference type="GO" id="GO:0050622">
    <property type="term" value="F:glycine dehydrogenase (cyanide-forming) activity"/>
    <property type="evidence" value="ECO:0007669"/>
    <property type="project" value="UniProtKB-EC"/>
</dbReference>
<dbReference type="GO" id="GO:0005737">
    <property type="term" value="C:cytoplasm"/>
    <property type="evidence" value="ECO:0007669"/>
    <property type="project" value="TreeGrafter"/>
</dbReference>